<reference evidence="3" key="1">
    <citation type="submission" date="2020-12" db="EMBL/GenBank/DDBJ databases">
        <title>Hymenobacter sp.</title>
        <authorList>
            <person name="Kim M.K."/>
        </authorList>
    </citation>
    <scope>NUCLEOTIDE SEQUENCE [LARGE SCALE GENOMIC DNA]</scope>
    <source>
        <strain evidence="3">BT325</strain>
    </source>
</reference>
<keyword evidence="3" id="KW-1185">Reference proteome</keyword>
<accession>A0ABS0XV32</accession>
<organism evidence="2 3">
    <name type="scientific">Microvirga splendida</name>
    <dbReference type="NCBI Taxonomy" id="2795727"/>
    <lineage>
        <taxon>Bacteria</taxon>
        <taxon>Pseudomonadati</taxon>
        <taxon>Pseudomonadota</taxon>
        <taxon>Alphaproteobacteria</taxon>
        <taxon>Hyphomicrobiales</taxon>
        <taxon>Methylobacteriaceae</taxon>
        <taxon>Microvirga</taxon>
    </lineage>
</organism>
<evidence type="ECO:0000313" key="3">
    <source>
        <dbReference type="Proteomes" id="UP000620670"/>
    </source>
</evidence>
<proteinExistence type="predicted"/>
<dbReference type="EMBL" id="JAELXT010000001">
    <property type="protein sequence ID" value="MBJ6123895.1"/>
    <property type="molecule type" value="Genomic_DNA"/>
</dbReference>
<evidence type="ECO:0000256" key="1">
    <source>
        <dbReference type="SAM" id="Phobius"/>
    </source>
</evidence>
<sequence length="210" mass="22713">MQSIFRAADSMGVRFDKVLEQVARAGQAGRGAAAESQDRKVRRLEELIRAREAVGDRIVMCLGLALTLSAVALPVYAVYLSDGYAYLQSAGNGLMMSKGSEVSQARAADLSPTTTGSLNRQKNVEPVLEARSDRAALAIDRQSRFQRYVIHRATSESALIEGPEGVWWVTPGMTLPGIGQIISIERSDNGWVVLTSETMISQRPTAKASS</sequence>
<protein>
    <submittedName>
        <fullName evidence="2">Uncharacterized protein</fullName>
    </submittedName>
</protein>
<keyword evidence="1" id="KW-0812">Transmembrane</keyword>
<gene>
    <name evidence="2" type="ORF">JAO75_00615</name>
</gene>
<dbReference type="Proteomes" id="UP000620670">
    <property type="component" value="Unassembled WGS sequence"/>
</dbReference>
<dbReference type="RefSeq" id="WP_199045750.1">
    <property type="nucleotide sequence ID" value="NZ_JAELXT010000001.1"/>
</dbReference>
<keyword evidence="1" id="KW-1133">Transmembrane helix</keyword>
<keyword evidence="1" id="KW-0472">Membrane</keyword>
<evidence type="ECO:0000313" key="2">
    <source>
        <dbReference type="EMBL" id="MBJ6123895.1"/>
    </source>
</evidence>
<name>A0ABS0XV32_9HYPH</name>
<feature type="transmembrane region" description="Helical" evidence="1">
    <location>
        <begin position="58"/>
        <end position="79"/>
    </location>
</feature>
<comment type="caution">
    <text evidence="2">The sequence shown here is derived from an EMBL/GenBank/DDBJ whole genome shotgun (WGS) entry which is preliminary data.</text>
</comment>